<keyword evidence="3" id="KW-1185">Reference proteome</keyword>
<organism evidence="2 3">
    <name type="scientific">Oceanobacillus caeni</name>
    <dbReference type="NCBI Taxonomy" id="405946"/>
    <lineage>
        <taxon>Bacteria</taxon>
        <taxon>Bacillati</taxon>
        <taxon>Bacillota</taxon>
        <taxon>Bacilli</taxon>
        <taxon>Bacillales</taxon>
        <taxon>Bacillaceae</taxon>
        <taxon>Oceanobacillus</taxon>
    </lineage>
</organism>
<dbReference type="Proteomes" id="UP000037854">
    <property type="component" value="Unassembled WGS sequence"/>
</dbReference>
<evidence type="ECO:0000313" key="3">
    <source>
        <dbReference type="Proteomes" id="UP000037854"/>
    </source>
</evidence>
<gene>
    <name evidence="2" type="ORF">AFL42_07110</name>
</gene>
<name>A0ABR5MK49_9BACI</name>
<accession>A0ABR5MK49</accession>
<dbReference type="EMBL" id="LGTK01000018">
    <property type="protein sequence ID" value="KPH76067.1"/>
    <property type="molecule type" value="Genomic_DNA"/>
</dbReference>
<dbReference type="SUPFAM" id="SSF56059">
    <property type="entry name" value="Glutathione synthetase ATP-binding domain-like"/>
    <property type="match status" value="1"/>
</dbReference>
<dbReference type="InterPro" id="IPR039523">
    <property type="entry name" value="RimK-rel_E_lig_ATP-grasp"/>
</dbReference>
<reference evidence="2 3" key="1">
    <citation type="submission" date="2015-07" db="EMBL/GenBank/DDBJ databases">
        <title>High-quality draft genome sequence of Oceanobacillus caeni HM6, a bacillus isolated from a human feces.</title>
        <authorList>
            <person name="Kumar J."/>
            <person name="Verma M.K."/>
            <person name="Pandey R."/>
            <person name="Bhambi M."/>
            <person name="Chauhan N."/>
        </authorList>
    </citation>
    <scope>NUCLEOTIDE SEQUENCE [LARGE SCALE GENOMIC DNA]</scope>
    <source>
        <strain evidence="2 3">HM6</strain>
    </source>
</reference>
<evidence type="ECO:0000313" key="2">
    <source>
        <dbReference type="EMBL" id="KPH76067.1"/>
    </source>
</evidence>
<dbReference type="Pfam" id="PF14397">
    <property type="entry name" value="ATPgrasp_ST"/>
    <property type="match status" value="1"/>
</dbReference>
<feature type="domain" description="Alpha-L-glutamate ligase-related protein ATP-grasp" evidence="1">
    <location>
        <begin position="182"/>
        <end position="336"/>
    </location>
</feature>
<protein>
    <recommendedName>
        <fullName evidence="1">Alpha-L-glutamate ligase-related protein ATP-grasp domain-containing protein</fullName>
    </recommendedName>
</protein>
<evidence type="ECO:0000259" key="1">
    <source>
        <dbReference type="Pfam" id="PF14397"/>
    </source>
</evidence>
<proteinExistence type="predicted"/>
<comment type="caution">
    <text evidence="2">The sequence shown here is derived from an EMBL/GenBank/DDBJ whole genome shotgun (WGS) entry which is preliminary data.</text>
</comment>
<dbReference type="RefSeq" id="WP_060668209.1">
    <property type="nucleotide sequence ID" value="NZ_LGTK01000018.1"/>
</dbReference>
<sequence length="337" mass="38305">MNTGENYNKIVHGSGISKVTAQFSTLKSWLSHPEMKKSHQLAKRSRIIQNLDFLSSIIIYGTTLEDYLLYEFYNKSHKERKTYVTGRKLHNFFDEVNNKDKTDIFIDKNKFAQLFSKYLGRKTFSLDLDGKNTEDAKKWLRNMDVIFAKPTKGAEGKGVTRLSVTDIENTIQYCLENKLGTLEEPIVQHPDMNILYPDAINTVRLITFIENNKVKLLGATLRIGNGGYIDNAGSGGIFASIDINEGKLDSVAFNKSGKKHEKHPITNQMIKGFQIPLWPQVTELCKKAALEIPDVKSVGWDVALTEKGPILIEGNDRWSRAVWQLPKQKGLYHLIQQ</sequence>